<keyword evidence="1" id="KW-0732">Signal</keyword>
<dbReference type="RefSeq" id="WP_206292110.1">
    <property type="nucleotide sequence ID" value="NZ_CP063458.1"/>
</dbReference>
<evidence type="ECO:0000313" key="3">
    <source>
        <dbReference type="Proteomes" id="UP000593765"/>
    </source>
</evidence>
<gene>
    <name evidence="2" type="ORF">IPV69_23190</name>
</gene>
<evidence type="ECO:0000313" key="2">
    <source>
        <dbReference type="EMBL" id="QOV89091.1"/>
    </source>
</evidence>
<dbReference type="EMBL" id="CP063458">
    <property type="protein sequence ID" value="QOV89091.1"/>
    <property type="molecule type" value="Genomic_DNA"/>
</dbReference>
<accession>A0A7M2WW64</accession>
<name>A0A7M2WW64_9BACT</name>
<dbReference type="AlphaFoldDB" id="A0A7M2WW64"/>
<feature type="chain" id="PRO_5034214728" description="HEAT repeat domain-containing protein" evidence="1">
    <location>
        <begin position="31"/>
        <end position="418"/>
    </location>
</feature>
<evidence type="ECO:0008006" key="4">
    <source>
        <dbReference type="Google" id="ProtNLM"/>
    </source>
</evidence>
<sequence length="418" mass="46977">MSHLPSTRRSCLRPIAAMLLLMAVTSFAGAQVDQAAMRDQQRRNRQDQYRSMQNIVRNMQRLEVRRIEDVFQIRVEGKSLVVGLPLGERDARLAGESTKRRNGQFRLELEGFSGPTYIQLSNVSPFQVRAARAPGAQPAPANDEAAAARTFSLLSYDMPNPDTLTTTSVQSYPSYFHVERNTQLNDGHWMVRIMEQRSPDLPDGGTVQLWVNQYGGGATQPININIQAADFPTLVRDNPNEVEQYIRPLLRQLGQEQIFAPDARVAWQVLADYWPADEVVGKQVNGLLPDLDHSDFRQREKALALLLKLDRQGAAVLRHLDRSGFSAEKNLMIDRALAPYAQLPDREMNRLATDKGFLLDCLYSDDEPIRGAAIQQLVKITGKTNLRYDPKGTTGDRFSAARDLREKLTGKPATQPVK</sequence>
<feature type="signal peptide" evidence="1">
    <location>
        <begin position="1"/>
        <end position="30"/>
    </location>
</feature>
<proteinExistence type="predicted"/>
<dbReference type="Proteomes" id="UP000593765">
    <property type="component" value="Chromosome"/>
</dbReference>
<protein>
    <recommendedName>
        <fullName evidence="4">HEAT repeat domain-containing protein</fullName>
    </recommendedName>
</protein>
<reference evidence="2 3" key="1">
    <citation type="submission" date="2020-10" db="EMBL/GenBank/DDBJ databases">
        <title>Wide distribution of Phycisphaera-like planctomycetes from WD2101 soil group in peatlands and genome analysis of the first cultivated representative.</title>
        <authorList>
            <person name="Dedysh S.N."/>
            <person name="Beletsky A.V."/>
            <person name="Ivanova A."/>
            <person name="Kulichevskaya I.S."/>
            <person name="Suzina N.E."/>
            <person name="Philippov D.A."/>
            <person name="Rakitin A.L."/>
            <person name="Mardanov A.V."/>
            <person name="Ravin N.V."/>
        </authorList>
    </citation>
    <scope>NUCLEOTIDE SEQUENCE [LARGE SCALE GENOMIC DNA]</scope>
    <source>
        <strain evidence="2 3">M1803</strain>
    </source>
</reference>
<dbReference type="KEGG" id="hbs:IPV69_23190"/>
<organism evidence="2 3">
    <name type="scientific">Humisphaera borealis</name>
    <dbReference type="NCBI Taxonomy" id="2807512"/>
    <lineage>
        <taxon>Bacteria</taxon>
        <taxon>Pseudomonadati</taxon>
        <taxon>Planctomycetota</taxon>
        <taxon>Phycisphaerae</taxon>
        <taxon>Tepidisphaerales</taxon>
        <taxon>Tepidisphaeraceae</taxon>
        <taxon>Humisphaera</taxon>
    </lineage>
</organism>
<keyword evidence="3" id="KW-1185">Reference proteome</keyword>
<evidence type="ECO:0000256" key="1">
    <source>
        <dbReference type="SAM" id="SignalP"/>
    </source>
</evidence>